<dbReference type="Pfam" id="PF09718">
    <property type="entry name" value="Tape_meas_lam_C"/>
    <property type="match status" value="1"/>
</dbReference>
<feature type="region of interest" description="Disordered" evidence="1">
    <location>
        <begin position="539"/>
        <end position="567"/>
    </location>
</feature>
<gene>
    <name evidence="3" type="ORF">BOO69_09700</name>
</gene>
<name>A0A1J0WH79_9RHOB</name>
<feature type="region of interest" description="Disordered" evidence="1">
    <location>
        <begin position="810"/>
        <end position="831"/>
    </location>
</feature>
<evidence type="ECO:0000256" key="1">
    <source>
        <dbReference type="SAM" id="MobiDB-lite"/>
    </source>
</evidence>
<accession>A0A1J0WH79</accession>
<dbReference type="AlphaFoldDB" id="A0A1J0WH79"/>
<reference evidence="3 4" key="1">
    <citation type="submission" date="2016-11" db="EMBL/GenBank/DDBJ databases">
        <title>Complete genome sequence of Sulfitobacter sp. AM1-D1, a toxic bacteria associated with marine dinoflagellate Alexandrium minutum in East China Sea.</title>
        <authorList>
            <person name="Yang Q."/>
            <person name="Zhang X."/>
            <person name="Tian X."/>
        </authorList>
    </citation>
    <scope>NUCLEOTIDE SEQUENCE [LARGE SCALE GENOMIC DNA]</scope>
    <source>
        <strain evidence="3 4">AM1-D1</strain>
    </source>
</reference>
<evidence type="ECO:0000313" key="3">
    <source>
        <dbReference type="EMBL" id="APE43658.1"/>
    </source>
</evidence>
<feature type="domain" description="Bacteriophage tail tape measure C-terminal" evidence="2">
    <location>
        <begin position="636"/>
        <end position="706"/>
    </location>
</feature>
<evidence type="ECO:0000313" key="4">
    <source>
        <dbReference type="Proteomes" id="UP000181897"/>
    </source>
</evidence>
<dbReference type="EMBL" id="CP018076">
    <property type="protein sequence ID" value="APE43658.1"/>
    <property type="molecule type" value="Genomic_DNA"/>
</dbReference>
<keyword evidence="4" id="KW-1185">Reference proteome</keyword>
<dbReference type="InterPro" id="IPR006431">
    <property type="entry name" value="Phage_tape_meas_C"/>
</dbReference>
<organism evidence="3 4">
    <name type="scientific">Sulfitobacter alexandrii</name>
    <dbReference type="NCBI Taxonomy" id="1917485"/>
    <lineage>
        <taxon>Bacteria</taxon>
        <taxon>Pseudomonadati</taxon>
        <taxon>Pseudomonadota</taxon>
        <taxon>Alphaproteobacteria</taxon>
        <taxon>Rhodobacterales</taxon>
        <taxon>Roseobacteraceae</taxon>
        <taxon>Sulfitobacter</taxon>
    </lineage>
</organism>
<dbReference type="Proteomes" id="UP000181897">
    <property type="component" value="Chromosome"/>
</dbReference>
<dbReference type="RefSeq" id="WP_071971992.1">
    <property type="nucleotide sequence ID" value="NZ_CP018076.1"/>
</dbReference>
<sequence>MSVLETSLILQGDARGLIMASQAGATALDRLDQKVDQTSRTTKSARASAEVFNREIDRQRAAVDQLRAGLDPVYSATQRLESGQETLTRAFRSGIITAREYDSALELLQAQHRQVAGAADLQAAATARLRTQTAGGAGGMQNFSYQLQDVFTQMGMGVPILVSLGQQAPQILSGFGTIGAMAGVAAAAILPLSAAIFGLGYQSKDTAEKVKTAGEMIEDALGAIGDAQATLRANSVSDLDGIVAKYGEVTQSVLTLMQAQNRLAMQEAMSRTRGGLNAVFEDPTFSDSAFRKMTDVVAQRNADVAELRRIAREAEESIALNIDVENATAVLETVRQQLSGEAFEIEFGIDETTYQNLAIFRNAIKAALAAENFEGALTVVTQMRLALEGTSDVFPGVEQGVVAVEDALRQALHTSEMTEDEIRDIEALLQDVGSIDVSSNLAAAADQASRIADELGRAVSNAIALANQGVGDVERARINYDFRDDPIGRAGALAGAEFDARASLPAGTDSTIRNAVEREKREFVGARVEAARYNQQLQEWRKQQSAAARSGRGGGRGGRRGRSDEERVIEGIRREMDRLAPSYARDVAALEEWREEALGALDPARAGYEAFAEDVEFIFGERLAEAYRKDLDNRDDWASGVERAFLDMNEDMVTFADAGENIAKKWSSGLEDAFVEMGRTGKFEVGSLVDYTLEQLQRLIFQQAILPGLEGGFDFLSDFIGGIFGKSAGATATQSHAGSTIGTGGVRRSYGRSAPLRADERLTVTKLGQRVFTPEQIANGATVVDALAMAAQNSGGGQPVVFSPQIKVENRSSTPVEGQMEEESDGKGGRSYRLVLADQVGAAISTKGGGARKALQNGYNIRQRGTRR</sequence>
<feature type="region of interest" description="Disordered" evidence="1">
    <location>
        <begin position="848"/>
        <end position="868"/>
    </location>
</feature>
<dbReference type="KEGG" id="suam:BOO69_09700"/>
<proteinExistence type="predicted"/>
<dbReference type="OrthoDB" id="7311517at2"/>
<protein>
    <recommendedName>
        <fullName evidence="2">Bacteriophage tail tape measure C-terminal domain-containing protein</fullName>
    </recommendedName>
</protein>
<dbReference type="STRING" id="1917485.BOO69_09700"/>
<evidence type="ECO:0000259" key="2">
    <source>
        <dbReference type="Pfam" id="PF09718"/>
    </source>
</evidence>